<evidence type="ECO:0000256" key="1">
    <source>
        <dbReference type="ARBA" id="ARBA00022737"/>
    </source>
</evidence>
<evidence type="ECO:0000313" key="5">
    <source>
        <dbReference type="Proteomes" id="UP000828390"/>
    </source>
</evidence>
<reference evidence="4" key="2">
    <citation type="submission" date="2020-11" db="EMBL/GenBank/DDBJ databases">
        <authorList>
            <person name="McCartney M.A."/>
            <person name="Auch B."/>
            <person name="Kono T."/>
            <person name="Mallez S."/>
            <person name="Becker A."/>
            <person name="Gohl D.M."/>
            <person name="Silverstein K.A.T."/>
            <person name="Koren S."/>
            <person name="Bechman K.B."/>
            <person name="Herman A."/>
            <person name="Abrahante J.E."/>
            <person name="Garbe J."/>
        </authorList>
    </citation>
    <scope>NUCLEOTIDE SEQUENCE</scope>
    <source>
        <strain evidence="4">Duluth1</strain>
        <tissue evidence="4">Whole animal</tissue>
    </source>
</reference>
<proteinExistence type="predicted"/>
<evidence type="ECO:0000313" key="4">
    <source>
        <dbReference type="EMBL" id="KAH3706064.1"/>
    </source>
</evidence>
<dbReference type="Pfam" id="PF13181">
    <property type="entry name" value="TPR_8"/>
    <property type="match status" value="1"/>
</dbReference>
<organism evidence="4 5">
    <name type="scientific">Dreissena polymorpha</name>
    <name type="common">Zebra mussel</name>
    <name type="synonym">Mytilus polymorpha</name>
    <dbReference type="NCBI Taxonomy" id="45954"/>
    <lineage>
        <taxon>Eukaryota</taxon>
        <taxon>Metazoa</taxon>
        <taxon>Spiralia</taxon>
        <taxon>Lophotrochozoa</taxon>
        <taxon>Mollusca</taxon>
        <taxon>Bivalvia</taxon>
        <taxon>Autobranchia</taxon>
        <taxon>Heteroconchia</taxon>
        <taxon>Euheterodonta</taxon>
        <taxon>Imparidentia</taxon>
        <taxon>Neoheterodontei</taxon>
        <taxon>Myida</taxon>
        <taxon>Dreissenoidea</taxon>
        <taxon>Dreissenidae</taxon>
        <taxon>Dreissena</taxon>
    </lineage>
</organism>
<dbReference type="Gene3D" id="1.25.40.10">
    <property type="entry name" value="Tetratricopeptide repeat domain"/>
    <property type="match status" value="1"/>
</dbReference>
<reference evidence="4" key="1">
    <citation type="journal article" date="2019" name="bioRxiv">
        <title>The Genome of the Zebra Mussel, Dreissena polymorpha: A Resource for Invasive Species Research.</title>
        <authorList>
            <person name="McCartney M.A."/>
            <person name="Auch B."/>
            <person name="Kono T."/>
            <person name="Mallez S."/>
            <person name="Zhang Y."/>
            <person name="Obille A."/>
            <person name="Becker A."/>
            <person name="Abrahante J.E."/>
            <person name="Garbe J."/>
            <person name="Badalamenti J.P."/>
            <person name="Herman A."/>
            <person name="Mangelson H."/>
            <person name="Liachko I."/>
            <person name="Sullivan S."/>
            <person name="Sone E.D."/>
            <person name="Koren S."/>
            <person name="Silverstein K.A.T."/>
            <person name="Beckman K.B."/>
            <person name="Gohl D.M."/>
        </authorList>
    </citation>
    <scope>NUCLEOTIDE SEQUENCE</scope>
    <source>
        <strain evidence="4">Duluth1</strain>
        <tissue evidence="4">Whole animal</tissue>
    </source>
</reference>
<gene>
    <name evidence="4" type="ORF">DPMN_065443</name>
</gene>
<dbReference type="PANTHER" id="PTHR45641:SF19">
    <property type="entry name" value="NEPHROCYSTIN-3"/>
    <property type="match status" value="1"/>
</dbReference>
<keyword evidence="5" id="KW-1185">Reference proteome</keyword>
<dbReference type="EMBL" id="JAIWYP010000014">
    <property type="protein sequence ID" value="KAH3706064.1"/>
    <property type="molecule type" value="Genomic_DNA"/>
</dbReference>
<sequence length="139" mass="15430">MQGKNHPDVGTTLNNIGIMYDQKGDGRLDLKYIQKGLEIMKKSKAPDLSRVALLTNVANAYLDVGTLDVALNALDEAKEFLSKQRFPQFYLIAYLNDTRGKLYLQQGNMDKAGEMFERAARGREDVASGKLGSLDESGR</sequence>
<comment type="caution">
    <text evidence="4">The sequence shown here is derived from an EMBL/GenBank/DDBJ whole genome shotgun (WGS) entry which is preliminary data.</text>
</comment>
<evidence type="ECO:0008006" key="6">
    <source>
        <dbReference type="Google" id="ProtNLM"/>
    </source>
</evidence>
<evidence type="ECO:0000256" key="2">
    <source>
        <dbReference type="ARBA" id="ARBA00022803"/>
    </source>
</evidence>
<feature type="repeat" description="TPR" evidence="3">
    <location>
        <begin position="93"/>
        <end position="126"/>
    </location>
</feature>
<keyword evidence="1" id="KW-0677">Repeat</keyword>
<dbReference type="InterPro" id="IPR011990">
    <property type="entry name" value="TPR-like_helical_dom_sf"/>
</dbReference>
<evidence type="ECO:0000256" key="3">
    <source>
        <dbReference type="PROSITE-ProRule" id="PRU00339"/>
    </source>
</evidence>
<protein>
    <recommendedName>
        <fullName evidence="6">Tetratricopeptide repeat protein</fullName>
    </recommendedName>
</protein>
<dbReference type="PANTHER" id="PTHR45641">
    <property type="entry name" value="TETRATRICOPEPTIDE REPEAT PROTEIN (AFU_ORTHOLOGUE AFUA_6G03870)"/>
    <property type="match status" value="1"/>
</dbReference>
<dbReference type="AlphaFoldDB" id="A0A9D3YX88"/>
<name>A0A9D3YX88_DREPO</name>
<dbReference type="SUPFAM" id="SSF48452">
    <property type="entry name" value="TPR-like"/>
    <property type="match status" value="1"/>
</dbReference>
<keyword evidence="2 3" id="KW-0802">TPR repeat</keyword>
<dbReference type="PROSITE" id="PS50005">
    <property type="entry name" value="TPR"/>
    <property type="match status" value="1"/>
</dbReference>
<dbReference type="InterPro" id="IPR019734">
    <property type="entry name" value="TPR_rpt"/>
</dbReference>
<dbReference type="Proteomes" id="UP000828390">
    <property type="component" value="Unassembled WGS sequence"/>
</dbReference>
<accession>A0A9D3YX88</accession>